<evidence type="ECO:0000313" key="2">
    <source>
        <dbReference type="Proteomes" id="UP000054717"/>
    </source>
</evidence>
<dbReference type="Proteomes" id="UP000054717">
    <property type="component" value="Unassembled WGS sequence"/>
</dbReference>
<dbReference type="RefSeq" id="WP_087629639.1">
    <property type="nucleotide sequence ID" value="NZ_FCNZ02000004.1"/>
</dbReference>
<dbReference type="STRING" id="326475.AWB66_01495"/>
<reference evidence="1" key="1">
    <citation type="submission" date="2016-01" db="EMBL/GenBank/DDBJ databases">
        <authorList>
            <person name="Peeters Charlotte."/>
        </authorList>
    </citation>
    <scope>NUCLEOTIDE SEQUENCE</scope>
    <source>
        <strain evidence="1">LMG 22936</strain>
    </source>
</reference>
<dbReference type="AlphaFoldDB" id="A0A158G1H0"/>
<keyword evidence="2" id="KW-1185">Reference proteome</keyword>
<accession>A0A158G1H0</accession>
<proteinExistence type="predicted"/>
<evidence type="ECO:0000313" key="1">
    <source>
        <dbReference type="EMBL" id="SAL25915.1"/>
    </source>
</evidence>
<name>A0A158G1H0_9BURK</name>
<organism evidence="1 2">
    <name type="scientific">Caballeronia telluris</name>
    <dbReference type="NCBI Taxonomy" id="326475"/>
    <lineage>
        <taxon>Bacteria</taxon>
        <taxon>Pseudomonadati</taxon>
        <taxon>Pseudomonadota</taxon>
        <taxon>Betaproteobacteria</taxon>
        <taxon>Burkholderiales</taxon>
        <taxon>Burkholderiaceae</taxon>
        <taxon>Caballeronia</taxon>
    </lineage>
</organism>
<dbReference type="EMBL" id="FCNZ02000004">
    <property type="protein sequence ID" value="SAL25915.1"/>
    <property type="molecule type" value="Genomic_DNA"/>
</dbReference>
<protein>
    <submittedName>
        <fullName evidence="1">Uncharacterized protein</fullName>
    </submittedName>
</protein>
<gene>
    <name evidence="1" type="ORF">AWB66_01495</name>
</gene>
<sequence length="70" mass="8562">MSEKRMRRGDYRDPAIVVEEREARTCRGCRHFVEQRVFDVSYMACKKDQSKHWRDDWQSKRCARYDTGDE</sequence>
<comment type="caution">
    <text evidence="1">The sequence shown here is derived from an EMBL/GenBank/DDBJ whole genome shotgun (WGS) entry which is preliminary data.</text>
</comment>